<gene>
    <name evidence="1" type="ORF">EV383_4315</name>
</gene>
<keyword evidence="2" id="KW-1185">Reference proteome</keyword>
<comment type="caution">
    <text evidence="1">The sequence shown here is derived from an EMBL/GenBank/DDBJ whole genome shotgun (WGS) entry which is preliminary data.</text>
</comment>
<dbReference type="InterPro" id="IPR027417">
    <property type="entry name" value="P-loop_NTPase"/>
</dbReference>
<organism evidence="1 2">
    <name type="scientific">Pseudonocardia sediminis</name>
    <dbReference type="NCBI Taxonomy" id="1397368"/>
    <lineage>
        <taxon>Bacteria</taxon>
        <taxon>Bacillati</taxon>
        <taxon>Actinomycetota</taxon>
        <taxon>Actinomycetes</taxon>
        <taxon>Pseudonocardiales</taxon>
        <taxon>Pseudonocardiaceae</taxon>
        <taxon>Pseudonocardia</taxon>
    </lineage>
</organism>
<protein>
    <submittedName>
        <fullName evidence="1">Putative kinase</fullName>
    </submittedName>
</protein>
<dbReference type="AlphaFoldDB" id="A0A4Q7V1Q2"/>
<dbReference type="Proteomes" id="UP000291591">
    <property type="component" value="Unassembled WGS sequence"/>
</dbReference>
<dbReference type="Pfam" id="PF13671">
    <property type="entry name" value="AAA_33"/>
    <property type="match status" value="1"/>
</dbReference>
<proteinExistence type="predicted"/>
<reference evidence="1 2" key="1">
    <citation type="submission" date="2019-02" db="EMBL/GenBank/DDBJ databases">
        <title>Sequencing the genomes of 1000 actinobacteria strains.</title>
        <authorList>
            <person name="Klenk H.-P."/>
        </authorList>
    </citation>
    <scope>NUCLEOTIDE SEQUENCE [LARGE SCALE GENOMIC DNA]</scope>
    <source>
        <strain evidence="1 2">DSM 45779</strain>
    </source>
</reference>
<keyword evidence="1" id="KW-0808">Transferase</keyword>
<dbReference type="RefSeq" id="WP_130291555.1">
    <property type="nucleotide sequence ID" value="NZ_SHKL01000001.1"/>
</dbReference>
<dbReference type="PANTHER" id="PTHR37807">
    <property type="entry name" value="OS07G0160300 PROTEIN"/>
    <property type="match status" value="1"/>
</dbReference>
<sequence length="170" mass="18408">MNGERARLVVFAGLPGVGKSTLAREVATALRATFLRIDTVEAAIASTLTAFDDSPVGYVVGARVAADQLRAGRPVVVDAVNAVQVARQGWVDLAREHAAALDFVEVTCGDPAEHRRRVEGRVAEMPGQHVPMWAEVQRRRWEPFTVDRIVIDNRGDTAASVRRVLDGLTG</sequence>
<dbReference type="GO" id="GO:0016301">
    <property type="term" value="F:kinase activity"/>
    <property type="evidence" value="ECO:0007669"/>
    <property type="project" value="UniProtKB-KW"/>
</dbReference>
<accession>A0A4Q7V1Q2</accession>
<dbReference type="PANTHER" id="PTHR37807:SF3">
    <property type="entry name" value="OS07G0160300 PROTEIN"/>
    <property type="match status" value="1"/>
</dbReference>
<dbReference type="OrthoDB" id="3819922at2"/>
<dbReference type="Gene3D" id="3.40.50.300">
    <property type="entry name" value="P-loop containing nucleotide triphosphate hydrolases"/>
    <property type="match status" value="1"/>
</dbReference>
<dbReference type="EMBL" id="SHKL01000001">
    <property type="protein sequence ID" value="RZT87394.1"/>
    <property type="molecule type" value="Genomic_DNA"/>
</dbReference>
<dbReference type="SUPFAM" id="SSF52540">
    <property type="entry name" value="P-loop containing nucleoside triphosphate hydrolases"/>
    <property type="match status" value="1"/>
</dbReference>
<evidence type="ECO:0000313" key="2">
    <source>
        <dbReference type="Proteomes" id="UP000291591"/>
    </source>
</evidence>
<evidence type="ECO:0000313" key="1">
    <source>
        <dbReference type="EMBL" id="RZT87394.1"/>
    </source>
</evidence>
<name>A0A4Q7V1Q2_PSEST</name>
<keyword evidence="1" id="KW-0418">Kinase</keyword>